<dbReference type="EMBL" id="JAHJDP010000097">
    <property type="protein sequence ID" value="MBU2692608.1"/>
    <property type="molecule type" value="Genomic_DNA"/>
</dbReference>
<organism evidence="1 2">
    <name type="scientific">Eiseniibacteriota bacterium</name>
    <dbReference type="NCBI Taxonomy" id="2212470"/>
    <lineage>
        <taxon>Bacteria</taxon>
        <taxon>Candidatus Eiseniibacteriota</taxon>
    </lineage>
</organism>
<dbReference type="AlphaFoldDB" id="A0A948RZP0"/>
<sequence>MKPLELHHLYDELQRLLVLGLPPLLQIKLEIRFLELALSHGLEGWVGYGFKIAYQLAGLINKCPLEGLSPDELEVIHTSLQRCLEFKVPNIPGSEDWREAGNSALEAVGKAQRKTDDLLSGRAIQGSSEPISRQSVEIFVPVVAEVPDMRISHPDFAGLSCGQLLRFTVQVDSVSRRSPKPILHVDGATSPEAKEAFLSVLERMHPFRPKGGPHLTHTWFGTGWDQPGATLVGRSAGLPFAIAAISGWQSLAPGWHICELDRRTAATGVMDRYRVTPVEASTLKPKARACFFSNVETLWVPGQQKEMFKKEVASLSERYPKRQLEIRGVDDLRDILGPAREVEYGEVLARRSRGLLEGARTITAWFTYSRSRMVTSVISTILLIALWIFILLSTQNKPDSAVWEGNDIVVRNSHGWITMKLKLPSPPLHQDYGLEHWHSKSNVWDLDGDGLNEIMVLHGSGVNRTDLITIFDRKGNRIWQASSRDLDLEGGVIREDMNWWRIYGPVQIGEMTKGILALRRSMRQSFSLLDIIDSSNGKLIAQFENAGHMDAIHRIDLNSDGVNEYAIVGTNNPTGRGLYLVLSEENFGNLDKMKSHVSADVTEAQSMMDPECLQKGILTALSFAKTSFDSAERTHCRVAFMEDHACANISCSGVDGSDRILFSFDFSELKSPKLKWVHFSDAGRAAIREKYNPDITLEEIQAEELRLAEEVMILTPNGWVGIEEYSGK</sequence>
<name>A0A948RZP0_UNCEI</name>
<comment type="caution">
    <text evidence="1">The sequence shown here is derived from an EMBL/GenBank/DDBJ whole genome shotgun (WGS) entry which is preliminary data.</text>
</comment>
<proteinExistence type="predicted"/>
<reference evidence="1" key="1">
    <citation type="submission" date="2021-05" db="EMBL/GenBank/DDBJ databases">
        <title>Energy efficiency and biological interactions define the core microbiome of deep oligotrophic groundwater.</title>
        <authorList>
            <person name="Mehrshad M."/>
            <person name="Lopez-Fernandez M."/>
            <person name="Bell E."/>
            <person name="Bernier-Latmani R."/>
            <person name="Bertilsson S."/>
            <person name="Dopson M."/>
        </authorList>
    </citation>
    <scope>NUCLEOTIDE SEQUENCE</scope>
    <source>
        <strain evidence="1">Modern_marine.mb.64</strain>
    </source>
</reference>
<evidence type="ECO:0000313" key="1">
    <source>
        <dbReference type="EMBL" id="MBU2692608.1"/>
    </source>
</evidence>
<gene>
    <name evidence="1" type="ORF">KJ970_16965</name>
</gene>
<dbReference type="Gene3D" id="3.30.230.10">
    <property type="match status" value="1"/>
</dbReference>
<dbReference type="Proteomes" id="UP000777784">
    <property type="component" value="Unassembled WGS sequence"/>
</dbReference>
<dbReference type="InterPro" id="IPR014721">
    <property type="entry name" value="Ribsml_uS5_D2-typ_fold_subgr"/>
</dbReference>
<evidence type="ECO:0000313" key="2">
    <source>
        <dbReference type="Proteomes" id="UP000777784"/>
    </source>
</evidence>
<protein>
    <submittedName>
        <fullName evidence="1">Uncharacterized protein</fullName>
    </submittedName>
</protein>
<accession>A0A948RZP0</accession>